<sequence>MHFLVLRALRAPAPTRYHFVRLPPFDFEIVHQRTCYEQICRPRHPASQLPEIQSPFIRRVPPPPTVANIVARAIFVRRKATMARAIAGLAEYASGAYRYSSLAMPALATARRG</sequence>
<dbReference type="EMBL" id="AZHC01000010">
    <property type="protein sequence ID" value="OAA44161.1"/>
    <property type="molecule type" value="Genomic_DNA"/>
</dbReference>
<reference evidence="1 3" key="1">
    <citation type="journal article" date="2016" name="Genome Biol. Evol.">
        <title>Divergent and convergent evolution of fungal pathogenicity.</title>
        <authorList>
            <person name="Shang Y."/>
            <person name="Xiao G."/>
            <person name="Zheng P."/>
            <person name="Cen K."/>
            <person name="Zhan S."/>
            <person name="Wang C."/>
        </authorList>
    </citation>
    <scope>NUCLEOTIDE SEQUENCE [LARGE SCALE GENOMIC DNA]</scope>
    <source>
        <strain evidence="1 3">RCEF 4871</strain>
    </source>
</reference>
<dbReference type="AlphaFoldDB" id="A0A167EMJ3"/>
<reference evidence="2" key="3">
    <citation type="journal article" date="2019" name="Microbiol. Resour. Announc.">
        <title>Genome Sequence of Metarhizium rileyi, a Microbial Control Agent for Lepidoptera.</title>
        <authorList>
            <person name="Binneck E."/>
            <person name="Lastra C.C.L."/>
            <person name="Sosa-Gomez D.R."/>
        </authorList>
    </citation>
    <scope>NUCLEOTIDE SEQUENCE</scope>
    <source>
        <strain evidence="2">Cep018-CH2</strain>
    </source>
</reference>
<accession>A0A5C6G2J2</accession>
<dbReference type="EMBL" id="SBHS01000033">
    <property type="protein sequence ID" value="TWU72030.1"/>
    <property type="molecule type" value="Genomic_DNA"/>
</dbReference>
<dbReference type="Proteomes" id="UP000317257">
    <property type="component" value="Unassembled WGS sequence"/>
</dbReference>
<accession>A0A167EMJ3</accession>
<gene>
    <name evidence="2" type="ORF">ED733_001161</name>
    <name evidence="1" type="ORF">NOR_03889</name>
</gene>
<protein>
    <submittedName>
        <fullName evidence="1">Uncharacterized protein</fullName>
    </submittedName>
</protein>
<evidence type="ECO:0000313" key="1">
    <source>
        <dbReference type="EMBL" id="OAA44161.1"/>
    </source>
</evidence>
<proteinExistence type="predicted"/>
<dbReference type="Proteomes" id="UP000243498">
    <property type="component" value="Unassembled WGS sequence"/>
</dbReference>
<evidence type="ECO:0000313" key="2">
    <source>
        <dbReference type="EMBL" id="TWU72030.1"/>
    </source>
</evidence>
<evidence type="ECO:0000313" key="4">
    <source>
        <dbReference type="Proteomes" id="UP000317257"/>
    </source>
</evidence>
<keyword evidence="3" id="KW-1185">Reference proteome</keyword>
<reference evidence="4" key="2">
    <citation type="submission" date="2018-12" db="EMBL/GenBank/DDBJ databases">
        <title>The complete genome of Metarhizium rileyi, a key fungal pathogen of Lepidoptera.</title>
        <authorList>
            <person name="Binneck E."/>
            <person name="Lastra C.C.L."/>
            <person name="Sosa-Gomez D.R."/>
        </authorList>
    </citation>
    <scope>NUCLEOTIDE SEQUENCE [LARGE SCALE GENOMIC DNA]</scope>
    <source>
        <strain evidence="4">Cep018-CH2</strain>
    </source>
</reference>
<name>A0A167EMJ3_METRR</name>
<organism evidence="1 3">
    <name type="scientific">Metarhizium rileyi (strain RCEF 4871)</name>
    <name type="common">Nomuraea rileyi</name>
    <dbReference type="NCBI Taxonomy" id="1649241"/>
    <lineage>
        <taxon>Eukaryota</taxon>
        <taxon>Fungi</taxon>
        <taxon>Dikarya</taxon>
        <taxon>Ascomycota</taxon>
        <taxon>Pezizomycotina</taxon>
        <taxon>Sordariomycetes</taxon>
        <taxon>Hypocreomycetidae</taxon>
        <taxon>Hypocreales</taxon>
        <taxon>Clavicipitaceae</taxon>
        <taxon>Metarhizium</taxon>
    </lineage>
</organism>
<comment type="caution">
    <text evidence="1">The sequence shown here is derived from an EMBL/GenBank/DDBJ whole genome shotgun (WGS) entry which is preliminary data.</text>
</comment>
<evidence type="ECO:0000313" key="3">
    <source>
        <dbReference type="Proteomes" id="UP000243498"/>
    </source>
</evidence>